<dbReference type="EMBL" id="CP001751">
    <property type="protein sequence ID" value="ADE40147.1"/>
    <property type="molecule type" value="Genomic_DNA"/>
</dbReference>
<dbReference type="KEGG" id="apb:SAR116_1904"/>
<accession>D5BMV4</accession>
<name>D5BMV4_PUNMI</name>
<organism evidence="1 2">
    <name type="scientific">Puniceispirillum marinum (strain IMCC1322)</name>
    <dbReference type="NCBI Taxonomy" id="488538"/>
    <lineage>
        <taxon>Bacteria</taxon>
        <taxon>Pseudomonadati</taxon>
        <taxon>Pseudomonadota</taxon>
        <taxon>Alphaproteobacteria</taxon>
        <taxon>Candidatus Puniceispirillales</taxon>
        <taxon>Candidatus Puniceispirillaceae</taxon>
        <taxon>Candidatus Puniceispirillum</taxon>
    </lineage>
</organism>
<dbReference type="AlphaFoldDB" id="D5BMV4"/>
<dbReference type="STRING" id="488538.SAR116_1904"/>
<evidence type="ECO:0000313" key="2">
    <source>
        <dbReference type="Proteomes" id="UP000007460"/>
    </source>
</evidence>
<dbReference type="Proteomes" id="UP000007460">
    <property type="component" value="Chromosome"/>
</dbReference>
<dbReference type="HOGENOM" id="CLU_3065351_0_0_5"/>
<keyword evidence="2" id="KW-1185">Reference proteome</keyword>
<reference evidence="1 2" key="1">
    <citation type="journal article" date="2010" name="J. Bacteriol.">
        <title>Complete genome sequence of "Candidatus Puniceispirillum marinum" IMCC1322, a representative of the SAR116 clade in the Alphaproteobacteria.</title>
        <authorList>
            <person name="Oh H.M."/>
            <person name="Kwon K.K."/>
            <person name="Kang I."/>
            <person name="Kang S.G."/>
            <person name="Lee J.H."/>
            <person name="Kim S.J."/>
            <person name="Cho J.C."/>
        </authorList>
    </citation>
    <scope>NUCLEOTIDE SEQUENCE [LARGE SCALE GENOMIC DNA]</scope>
    <source>
        <strain evidence="1 2">IMCC1322</strain>
    </source>
</reference>
<proteinExistence type="predicted"/>
<sequence length="53" mass="5898">MHAGLLKVRKEPAARAVVSVTDIVASHNGFTSDLTAFSHDKPRYFSKRSNRRA</sequence>
<evidence type="ECO:0000313" key="1">
    <source>
        <dbReference type="EMBL" id="ADE40147.1"/>
    </source>
</evidence>
<protein>
    <submittedName>
        <fullName evidence="1">Fructose-6-phosphate phosphoketolase</fullName>
    </submittedName>
</protein>
<gene>
    <name evidence="1" type="ordered locus">SAR116_1904</name>
</gene>